<keyword evidence="5 8" id="KW-0547">Nucleotide-binding</keyword>
<keyword evidence="11" id="KW-1185">Reference proteome</keyword>
<dbReference type="InterPro" id="IPR012796">
    <property type="entry name" value="Lysidine-tRNA-synth_C"/>
</dbReference>
<evidence type="ECO:0000256" key="1">
    <source>
        <dbReference type="ARBA" id="ARBA00004496"/>
    </source>
</evidence>
<dbReference type="EC" id="6.3.4.19" evidence="8"/>
<comment type="domain">
    <text evidence="8">The N-terminal region contains the highly conserved SGGXDS motif, predicted to be a P-loop motif involved in ATP binding.</text>
</comment>
<evidence type="ECO:0000256" key="8">
    <source>
        <dbReference type="HAMAP-Rule" id="MF_01161"/>
    </source>
</evidence>
<dbReference type="AlphaFoldDB" id="A0A2T3L1K0"/>
<feature type="domain" description="Lysidine-tRNA(Ile) synthetase C-terminal" evidence="9">
    <location>
        <begin position="363"/>
        <end position="432"/>
    </location>
</feature>
<name>A0A2T3L1K0_9GAMM</name>
<dbReference type="EMBL" id="PYOC01000018">
    <property type="protein sequence ID" value="PSV42389.1"/>
    <property type="molecule type" value="Genomic_DNA"/>
</dbReference>
<dbReference type="SMART" id="SM00977">
    <property type="entry name" value="TilS_C"/>
    <property type="match status" value="1"/>
</dbReference>
<evidence type="ECO:0000256" key="3">
    <source>
        <dbReference type="ARBA" id="ARBA00022598"/>
    </source>
</evidence>
<dbReference type="SUPFAM" id="SSF52402">
    <property type="entry name" value="Adenine nucleotide alpha hydrolases-like"/>
    <property type="match status" value="1"/>
</dbReference>
<dbReference type="PANTHER" id="PTHR43033">
    <property type="entry name" value="TRNA(ILE)-LYSIDINE SYNTHASE-RELATED"/>
    <property type="match status" value="1"/>
</dbReference>
<proteinExistence type="inferred from homology"/>
<sequence>MLYSSLRSCLLANTPDSNRFVIALSGGLDSRVLLHLMGRFIRDNPQYQCDAVHVHHGLSGNADKWAQQCQQWAFEEKITYCHIEHVTLVLGNRISVEQQAREQRYLALSKHIQQGDCLLTAQHADDQLETFLLALKRGSGPAGLASMPESTTFGIGYHLRPLLQVTRQSITDYGIAHQLEWVEDESNQDQRYDRNFLRHQITPLLHQRWPGIRKAVSRSAVLCGEQEALLNELLASHLSKALHVDQSLKIVELGSERIGKQLIRQWLSLFTVLMPSQAQLQQIWHSVVWAQDDANPQVCCGSHQIRRYKQRLYVVKQWADISRFQQECKLNQPCSLPEELGTLVITTVKVSGTLRLPLKNETVSVRFEPEGIEAKPQGRIGKRKLKKLFQEYEVPSWNRRRTPLVFYNDRLAAVAGLFVTEDFVGEDCDLDWQCNSREVQ</sequence>
<evidence type="ECO:0000313" key="11">
    <source>
        <dbReference type="Proteomes" id="UP000241803"/>
    </source>
</evidence>
<dbReference type="GO" id="GO:0005737">
    <property type="term" value="C:cytoplasm"/>
    <property type="evidence" value="ECO:0007669"/>
    <property type="project" value="UniProtKB-SubCell"/>
</dbReference>
<dbReference type="GO" id="GO:0032267">
    <property type="term" value="F:tRNA(Ile)-lysidine synthase activity"/>
    <property type="evidence" value="ECO:0007669"/>
    <property type="project" value="UniProtKB-EC"/>
</dbReference>
<dbReference type="NCBIfam" id="TIGR02432">
    <property type="entry name" value="lysidine_TilS_N"/>
    <property type="match status" value="1"/>
</dbReference>
<feature type="binding site" evidence="8">
    <location>
        <begin position="25"/>
        <end position="30"/>
    </location>
    <ligand>
        <name>ATP</name>
        <dbReference type="ChEBI" id="CHEBI:30616"/>
    </ligand>
</feature>
<dbReference type="Gene3D" id="3.40.50.620">
    <property type="entry name" value="HUPs"/>
    <property type="match status" value="1"/>
</dbReference>
<gene>
    <name evidence="8 10" type="primary">tilS</name>
    <name evidence="10" type="ORF">C9J47_25375</name>
</gene>
<evidence type="ECO:0000259" key="9">
    <source>
        <dbReference type="SMART" id="SM00977"/>
    </source>
</evidence>
<evidence type="ECO:0000256" key="2">
    <source>
        <dbReference type="ARBA" id="ARBA00022490"/>
    </source>
</evidence>
<protein>
    <recommendedName>
        <fullName evidence="8">tRNA(Ile)-lysidine synthase</fullName>
        <ecNumber evidence="8">6.3.4.19</ecNumber>
    </recommendedName>
    <alternativeName>
        <fullName evidence="8">tRNA(Ile)-2-lysyl-cytidine synthase</fullName>
    </alternativeName>
    <alternativeName>
        <fullName evidence="8">tRNA(Ile)-lysidine synthetase</fullName>
    </alternativeName>
</protein>
<dbReference type="InterPro" id="IPR011063">
    <property type="entry name" value="TilS/TtcA_N"/>
</dbReference>
<dbReference type="Pfam" id="PF09179">
    <property type="entry name" value="TilS"/>
    <property type="match status" value="1"/>
</dbReference>
<comment type="subcellular location">
    <subcellularLocation>
        <location evidence="1 8">Cytoplasm</location>
    </subcellularLocation>
</comment>
<dbReference type="Gene3D" id="1.20.59.20">
    <property type="match status" value="1"/>
</dbReference>
<dbReference type="NCBIfam" id="TIGR02433">
    <property type="entry name" value="lysidine_TilS_C"/>
    <property type="match status" value="1"/>
</dbReference>
<dbReference type="HAMAP" id="MF_01161">
    <property type="entry name" value="tRNA_Ile_lys_synt"/>
    <property type="match status" value="1"/>
</dbReference>
<comment type="similarity">
    <text evidence="8">Belongs to the tRNA(Ile)-lysidine synthase family.</text>
</comment>
<comment type="catalytic activity">
    <reaction evidence="7 8">
        <text>cytidine(34) in tRNA(Ile2) + L-lysine + ATP = lysidine(34) in tRNA(Ile2) + AMP + diphosphate + H(+)</text>
        <dbReference type="Rhea" id="RHEA:43744"/>
        <dbReference type="Rhea" id="RHEA-COMP:10625"/>
        <dbReference type="Rhea" id="RHEA-COMP:10670"/>
        <dbReference type="ChEBI" id="CHEBI:15378"/>
        <dbReference type="ChEBI" id="CHEBI:30616"/>
        <dbReference type="ChEBI" id="CHEBI:32551"/>
        <dbReference type="ChEBI" id="CHEBI:33019"/>
        <dbReference type="ChEBI" id="CHEBI:82748"/>
        <dbReference type="ChEBI" id="CHEBI:83665"/>
        <dbReference type="ChEBI" id="CHEBI:456215"/>
        <dbReference type="EC" id="6.3.4.19"/>
    </reaction>
</comment>
<dbReference type="RefSeq" id="WP_107256654.1">
    <property type="nucleotide sequence ID" value="NZ_PYOC01000018.1"/>
</dbReference>
<comment type="function">
    <text evidence="8">Ligates lysine onto the cytidine present at position 34 of the AUA codon-specific tRNA(Ile) that contains the anticodon CAU, in an ATP-dependent manner. Cytidine is converted to lysidine, thus changing the amino acid specificity of the tRNA from methionine to isoleucine.</text>
</comment>
<dbReference type="Pfam" id="PF11734">
    <property type="entry name" value="TilS_C"/>
    <property type="match status" value="1"/>
</dbReference>
<organism evidence="10 11">
    <name type="scientific">Photobacterium indicum</name>
    <dbReference type="NCBI Taxonomy" id="81447"/>
    <lineage>
        <taxon>Bacteria</taxon>
        <taxon>Pseudomonadati</taxon>
        <taxon>Pseudomonadota</taxon>
        <taxon>Gammaproteobacteria</taxon>
        <taxon>Vibrionales</taxon>
        <taxon>Vibrionaceae</taxon>
        <taxon>Photobacterium</taxon>
    </lineage>
</organism>
<comment type="caution">
    <text evidence="10">The sequence shown here is derived from an EMBL/GenBank/DDBJ whole genome shotgun (WGS) entry which is preliminary data.</text>
</comment>
<evidence type="ECO:0000256" key="7">
    <source>
        <dbReference type="ARBA" id="ARBA00048539"/>
    </source>
</evidence>
<dbReference type="GO" id="GO:0006400">
    <property type="term" value="P:tRNA modification"/>
    <property type="evidence" value="ECO:0007669"/>
    <property type="project" value="UniProtKB-UniRule"/>
</dbReference>
<dbReference type="CDD" id="cd01992">
    <property type="entry name" value="TilS_N"/>
    <property type="match status" value="1"/>
</dbReference>
<reference evidence="10 11" key="1">
    <citation type="submission" date="2018-03" db="EMBL/GenBank/DDBJ databases">
        <title>Whole genome sequencing of Histamine producing bacteria.</title>
        <authorList>
            <person name="Butler K."/>
        </authorList>
    </citation>
    <scope>NUCLEOTIDE SEQUENCE [LARGE SCALE GENOMIC DNA]</scope>
    <source>
        <strain evidence="10 11">ATCC 19614</strain>
    </source>
</reference>
<evidence type="ECO:0000256" key="5">
    <source>
        <dbReference type="ARBA" id="ARBA00022741"/>
    </source>
</evidence>
<evidence type="ECO:0000256" key="6">
    <source>
        <dbReference type="ARBA" id="ARBA00022840"/>
    </source>
</evidence>
<dbReference type="SUPFAM" id="SSF82829">
    <property type="entry name" value="MesJ substrate recognition domain-like"/>
    <property type="match status" value="1"/>
</dbReference>
<dbReference type="InterPro" id="IPR015262">
    <property type="entry name" value="tRNA_Ile_lys_synt_subst-bd"/>
</dbReference>
<dbReference type="InterPro" id="IPR012094">
    <property type="entry name" value="tRNA_Ile_lys_synt"/>
</dbReference>
<dbReference type="InterPro" id="IPR012795">
    <property type="entry name" value="tRNA_Ile_lys_synt_N"/>
</dbReference>
<keyword evidence="4 8" id="KW-0819">tRNA processing</keyword>
<dbReference type="InterPro" id="IPR014729">
    <property type="entry name" value="Rossmann-like_a/b/a_fold"/>
</dbReference>
<dbReference type="PANTHER" id="PTHR43033:SF1">
    <property type="entry name" value="TRNA(ILE)-LYSIDINE SYNTHASE-RELATED"/>
    <property type="match status" value="1"/>
</dbReference>
<keyword evidence="3 8" id="KW-0436">Ligase</keyword>
<keyword evidence="2 8" id="KW-0963">Cytoplasm</keyword>
<dbReference type="GO" id="GO:0005524">
    <property type="term" value="F:ATP binding"/>
    <property type="evidence" value="ECO:0007669"/>
    <property type="project" value="UniProtKB-UniRule"/>
</dbReference>
<dbReference type="SUPFAM" id="SSF56037">
    <property type="entry name" value="PheT/TilS domain"/>
    <property type="match status" value="1"/>
</dbReference>
<dbReference type="Pfam" id="PF01171">
    <property type="entry name" value="ATP_bind_3"/>
    <property type="match status" value="1"/>
</dbReference>
<dbReference type="Proteomes" id="UP000241803">
    <property type="component" value="Unassembled WGS sequence"/>
</dbReference>
<evidence type="ECO:0000313" key="10">
    <source>
        <dbReference type="EMBL" id="PSV42389.1"/>
    </source>
</evidence>
<accession>A0A2T3L1K0</accession>
<evidence type="ECO:0000256" key="4">
    <source>
        <dbReference type="ARBA" id="ARBA00022694"/>
    </source>
</evidence>
<keyword evidence="6 8" id="KW-0067">ATP-binding</keyword>